<accession>A0A8S0QMB7</accession>
<name>A0A8S0QMB7_OLEEU</name>
<reference evidence="1 2" key="1">
    <citation type="submission" date="2019-12" db="EMBL/GenBank/DDBJ databases">
        <authorList>
            <person name="Alioto T."/>
            <person name="Alioto T."/>
            <person name="Gomez Garrido J."/>
        </authorList>
    </citation>
    <scope>NUCLEOTIDE SEQUENCE [LARGE SCALE GENOMIC DNA]</scope>
</reference>
<protein>
    <submittedName>
        <fullName evidence="1">Uncharacterized protein</fullName>
    </submittedName>
</protein>
<organism evidence="1 2">
    <name type="scientific">Olea europaea subsp. europaea</name>
    <dbReference type="NCBI Taxonomy" id="158383"/>
    <lineage>
        <taxon>Eukaryota</taxon>
        <taxon>Viridiplantae</taxon>
        <taxon>Streptophyta</taxon>
        <taxon>Embryophyta</taxon>
        <taxon>Tracheophyta</taxon>
        <taxon>Spermatophyta</taxon>
        <taxon>Magnoliopsida</taxon>
        <taxon>eudicotyledons</taxon>
        <taxon>Gunneridae</taxon>
        <taxon>Pentapetalae</taxon>
        <taxon>asterids</taxon>
        <taxon>lamiids</taxon>
        <taxon>Lamiales</taxon>
        <taxon>Oleaceae</taxon>
        <taxon>Oleeae</taxon>
        <taxon>Olea</taxon>
    </lineage>
</organism>
<dbReference type="Gramene" id="OE9A073263T1">
    <property type="protein sequence ID" value="OE9A073263C1"/>
    <property type="gene ID" value="OE9A073263"/>
</dbReference>
<comment type="caution">
    <text evidence="1">The sequence shown here is derived from an EMBL/GenBank/DDBJ whole genome shotgun (WGS) entry which is preliminary data.</text>
</comment>
<proteinExistence type="predicted"/>
<dbReference type="AlphaFoldDB" id="A0A8S0QMB7"/>
<keyword evidence="2" id="KW-1185">Reference proteome</keyword>
<evidence type="ECO:0000313" key="1">
    <source>
        <dbReference type="EMBL" id="CAA2968809.1"/>
    </source>
</evidence>
<gene>
    <name evidence="1" type="ORF">OLEA9_A073263</name>
</gene>
<evidence type="ECO:0000313" key="2">
    <source>
        <dbReference type="Proteomes" id="UP000594638"/>
    </source>
</evidence>
<sequence length="212" mass="24477">MPQLFSFSSFIHFIPKSICLSSLLCHLQLVPQIESLSYPRRVTHNRPEIRTTSINEEEGRANCKSRRQPEKLPAPVAGKMRNSMASKNREICHCCRQRGHTLLECPTKRRCPNCGDGFVNRMEVEKNNDHKELLFHCCTCDCRYFKWCNKFPKEKCLLHDDGESSCITTPSDEADTLSHMLKTLAMLSKEKDLEISIQINMRKGKQVSENEM</sequence>
<dbReference type="EMBL" id="CACTIH010001921">
    <property type="protein sequence ID" value="CAA2968809.1"/>
    <property type="molecule type" value="Genomic_DNA"/>
</dbReference>
<dbReference type="Proteomes" id="UP000594638">
    <property type="component" value="Unassembled WGS sequence"/>
</dbReference>